<keyword evidence="4" id="KW-1185">Reference proteome</keyword>
<feature type="signal peptide" evidence="2">
    <location>
        <begin position="1"/>
        <end position="22"/>
    </location>
</feature>
<feature type="chain" id="PRO_5012545172" evidence="2">
    <location>
        <begin position="23"/>
        <end position="192"/>
    </location>
</feature>
<gene>
    <name evidence="3" type="ORF">SAMN04488096_10646</name>
</gene>
<evidence type="ECO:0000256" key="2">
    <source>
        <dbReference type="SAM" id="SignalP"/>
    </source>
</evidence>
<dbReference type="NCBIfam" id="TIGR04183">
    <property type="entry name" value="Por_Secre_tail"/>
    <property type="match status" value="1"/>
</dbReference>
<reference evidence="3 4" key="1">
    <citation type="submission" date="2016-11" db="EMBL/GenBank/DDBJ databases">
        <authorList>
            <person name="Jaros S."/>
            <person name="Januszkiewicz K."/>
            <person name="Wedrychowicz H."/>
        </authorList>
    </citation>
    <scope>NUCLEOTIDE SEQUENCE [LARGE SCALE GENOMIC DNA]</scope>
    <source>
        <strain evidence="3 4">DSM 21425</strain>
    </source>
</reference>
<dbReference type="AlphaFoldDB" id="A0A1M6FBJ5"/>
<evidence type="ECO:0000313" key="4">
    <source>
        <dbReference type="Proteomes" id="UP000184225"/>
    </source>
</evidence>
<proteinExistence type="predicted"/>
<dbReference type="InterPro" id="IPR026444">
    <property type="entry name" value="Secre_tail"/>
</dbReference>
<name>A0A1M6FBJ5_9FLAO</name>
<dbReference type="RefSeq" id="WP_073151158.1">
    <property type="nucleotide sequence ID" value="NZ_FQYY01000006.1"/>
</dbReference>
<dbReference type="EMBL" id="FQYY01000006">
    <property type="protein sequence ID" value="SHI95043.1"/>
    <property type="molecule type" value="Genomic_DNA"/>
</dbReference>
<accession>A0A1M6FBJ5</accession>
<evidence type="ECO:0000313" key="3">
    <source>
        <dbReference type="EMBL" id="SHI95043.1"/>
    </source>
</evidence>
<organism evidence="3 4">
    <name type="scientific">Mesonia phycicola</name>
    <dbReference type="NCBI Taxonomy" id="579105"/>
    <lineage>
        <taxon>Bacteria</taxon>
        <taxon>Pseudomonadati</taxon>
        <taxon>Bacteroidota</taxon>
        <taxon>Flavobacteriia</taxon>
        <taxon>Flavobacteriales</taxon>
        <taxon>Flavobacteriaceae</taxon>
        <taxon>Mesonia</taxon>
    </lineage>
</organism>
<dbReference type="OrthoDB" id="1122048at2"/>
<dbReference type="Gene3D" id="2.60.120.380">
    <property type="match status" value="1"/>
</dbReference>
<sequence>MQRRMKTLVFTLLLIVGYNVQAAKNFDVAVAENQILMVELDDAQEGDMLTLLDVDGKVLFKEAHLNNKFQKSLSLELVPDGTYFLHLEDESSIYAKQIEKKNNTVTIKSDSQIFFKPNFKQVDKQVKVSFTNPDQKNIQVYIFDANGEVVTTLVNNDLVLKKTFDFSAVPAGDYMLAVFSGDRSYYRTVSTK</sequence>
<keyword evidence="1 2" id="KW-0732">Signal</keyword>
<protein>
    <submittedName>
        <fullName evidence="3">Por secretion system C-terminal sorting domain-containing protein</fullName>
    </submittedName>
</protein>
<dbReference type="Proteomes" id="UP000184225">
    <property type="component" value="Unassembled WGS sequence"/>
</dbReference>
<evidence type="ECO:0000256" key="1">
    <source>
        <dbReference type="ARBA" id="ARBA00022729"/>
    </source>
</evidence>